<evidence type="ECO:0000256" key="1">
    <source>
        <dbReference type="ARBA" id="ARBA00008343"/>
    </source>
</evidence>
<dbReference type="HAMAP" id="MF_00942">
    <property type="entry name" value="Nth"/>
    <property type="match status" value="1"/>
</dbReference>
<keyword evidence="9 10" id="KW-0326">Glycosidase</keyword>
<comment type="cofactor">
    <cofactor evidence="10">
        <name>[4Fe-4S] cluster</name>
        <dbReference type="ChEBI" id="CHEBI:49883"/>
    </cofactor>
    <text evidence="10">Binds 1 [4Fe-4S] cluster.</text>
</comment>
<dbReference type="Pfam" id="PF00730">
    <property type="entry name" value="HhH-GPD"/>
    <property type="match status" value="1"/>
</dbReference>
<evidence type="ECO:0000256" key="5">
    <source>
        <dbReference type="ARBA" id="ARBA00022801"/>
    </source>
</evidence>
<keyword evidence="10" id="KW-0456">Lyase</keyword>
<comment type="function">
    <text evidence="10">DNA repair enzyme that has both DNA N-glycosylase activity and AP-lyase activity. The DNA N-glycosylase activity releases various damaged pyrimidines from DNA by cleaving the N-glycosidic bond, leaving an AP (apurinic/apyrimidinic) site. The AP-lyase activity cleaves the phosphodiester bond 3' to the AP site by a beta-elimination, leaving a 3'-terminal unsaturated sugar and a product with a terminal 5'-phosphate.</text>
</comment>
<feature type="domain" description="HhH-GPD" evidence="11">
    <location>
        <begin position="51"/>
        <end position="198"/>
    </location>
</feature>
<keyword evidence="6 10" id="KW-0408">Iron</keyword>
<evidence type="ECO:0000313" key="12">
    <source>
        <dbReference type="EMBL" id="AUW95127.1"/>
    </source>
</evidence>
<dbReference type="Proteomes" id="UP000325292">
    <property type="component" value="Chromosome"/>
</dbReference>
<comment type="similarity">
    <text evidence="1 10">Belongs to the Nth/MutY family.</text>
</comment>
<keyword evidence="5 10" id="KW-0378">Hydrolase</keyword>
<evidence type="ECO:0000259" key="11">
    <source>
        <dbReference type="SMART" id="SM00478"/>
    </source>
</evidence>
<feature type="binding site" evidence="10">
    <location>
        <position position="207"/>
    </location>
    <ligand>
        <name>[4Fe-4S] cluster</name>
        <dbReference type="ChEBI" id="CHEBI:49883"/>
    </ligand>
</feature>
<keyword evidence="12" id="KW-0540">Nuclease</keyword>
<dbReference type="PIRSF" id="PIRSF001435">
    <property type="entry name" value="Nth"/>
    <property type="match status" value="1"/>
</dbReference>
<dbReference type="NCBIfam" id="TIGR01083">
    <property type="entry name" value="nth"/>
    <property type="match status" value="1"/>
</dbReference>
<keyword evidence="8 10" id="KW-0234">DNA repair</keyword>
<comment type="catalytic activity">
    <reaction evidence="10">
        <text>2'-deoxyribonucleotide-(2'-deoxyribose 5'-phosphate)-2'-deoxyribonucleotide-DNA = a 3'-end 2'-deoxyribonucleotide-(2,3-dehydro-2,3-deoxyribose 5'-phosphate)-DNA + a 5'-end 5'-phospho-2'-deoxyribonucleoside-DNA + H(+)</text>
        <dbReference type="Rhea" id="RHEA:66592"/>
        <dbReference type="Rhea" id="RHEA-COMP:13180"/>
        <dbReference type="Rhea" id="RHEA-COMP:16897"/>
        <dbReference type="Rhea" id="RHEA-COMP:17067"/>
        <dbReference type="ChEBI" id="CHEBI:15378"/>
        <dbReference type="ChEBI" id="CHEBI:136412"/>
        <dbReference type="ChEBI" id="CHEBI:157695"/>
        <dbReference type="ChEBI" id="CHEBI:167181"/>
        <dbReference type="EC" id="4.2.99.18"/>
    </reaction>
</comment>
<dbReference type="SUPFAM" id="SSF48150">
    <property type="entry name" value="DNA-glycosylase"/>
    <property type="match status" value="1"/>
</dbReference>
<name>A0ABM6RUG9_9FIRM</name>
<keyword evidence="7 10" id="KW-0411">Iron-sulfur</keyword>
<dbReference type="SMART" id="SM00525">
    <property type="entry name" value="FES"/>
    <property type="match status" value="1"/>
</dbReference>
<dbReference type="GO" id="GO:0004519">
    <property type="term" value="F:endonuclease activity"/>
    <property type="evidence" value="ECO:0007669"/>
    <property type="project" value="UniProtKB-KW"/>
</dbReference>
<dbReference type="InterPro" id="IPR023170">
    <property type="entry name" value="HhH_base_excis_C"/>
</dbReference>
<accession>A0ABM6RUG9</accession>
<dbReference type="EC" id="4.2.99.18" evidence="10"/>
<sequence length="224" mass="25018">MSNKSRRSSTSWQVTNAVVQDVLTVLESLYPNPVTELVHDGPWQLLVATMLSAQCTDRRVNMITPRIFARYPGPAELAQASVEEIEALIKDCGLYHSKARNLRATAEIIATQFDQHVPEDRETLMTLPGVGRKTANVVLSNAFGVDAIAVDTHVFRLAHRLGWSEAKDVLGTEEDLMRLLPQSVWSQAHHWLILHGRQVCMARNPQCARCPVAPFCEQRGVNKV</sequence>
<keyword evidence="12" id="KW-0255">Endonuclease</keyword>
<reference evidence="12 13" key="1">
    <citation type="journal article" date="2019" name="Sci. Rep.">
        <title>Sulfobacillus thermotolerans: new insights into resistance and metabolic capacities of acidophilic chemolithotrophs.</title>
        <authorList>
            <person name="Panyushkina A.E."/>
            <person name="Babenko V.V."/>
            <person name="Nikitina A.S."/>
            <person name="Selezneva O.V."/>
            <person name="Tsaplina I.A."/>
            <person name="Letarova M.A."/>
            <person name="Kostryukova E.S."/>
            <person name="Letarov A.V."/>
        </authorList>
    </citation>
    <scope>NUCLEOTIDE SEQUENCE [LARGE SCALE GENOMIC DNA]</scope>
    <source>
        <strain evidence="12 13">Kr1</strain>
    </source>
</reference>
<keyword evidence="3 10" id="KW-0479">Metal-binding</keyword>
<dbReference type="PANTHER" id="PTHR10359:SF18">
    <property type="entry name" value="ENDONUCLEASE III"/>
    <property type="match status" value="1"/>
</dbReference>
<dbReference type="InterPro" id="IPR005759">
    <property type="entry name" value="Nth"/>
</dbReference>
<evidence type="ECO:0000256" key="2">
    <source>
        <dbReference type="ARBA" id="ARBA00022485"/>
    </source>
</evidence>
<keyword evidence="2 10" id="KW-0004">4Fe-4S</keyword>
<dbReference type="EMBL" id="CP019454">
    <property type="protein sequence ID" value="AUW95127.1"/>
    <property type="molecule type" value="Genomic_DNA"/>
</dbReference>
<keyword evidence="13" id="KW-1185">Reference proteome</keyword>
<protein>
    <recommendedName>
        <fullName evidence="10">Endonuclease III</fullName>
        <ecNumber evidence="10">4.2.99.18</ecNumber>
    </recommendedName>
    <alternativeName>
        <fullName evidence="10">DNA-(apurinic or apyrimidinic site) lyase</fullName>
    </alternativeName>
</protein>
<dbReference type="InterPro" id="IPR003265">
    <property type="entry name" value="HhH-GPD_domain"/>
</dbReference>
<dbReference type="SMART" id="SM00478">
    <property type="entry name" value="ENDO3c"/>
    <property type="match status" value="1"/>
</dbReference>
<dbReference type="Pfam" id="PF00633">
    <property type="entry name" value="HHH"/>
    <property type="match status" value="1"/>
</dbReference>
<evidence type="ECO:0000256" key="10">
    <source>
        <dbReference type="HAMAP-Rule" id="MF_00942"/>
    </source>
</evidence>
<gene>
    <name evidence="10" type="primary">nth</name>
    <name evidence="12" type="ORF">BXT84_15160</name>
</gene>
<evidence type="ECO:0000256" key="3">
    <source>
        <dbReference type="ARBA" id="ARBA00022723"/>
    </source>
</evidence>
<dbReference type="Gene3D" id="1.10.1670.10">
    <property type="entry name" value="Helix-hairpin-Helix base-excision DNA repair enzymes (C-terminal)"/>
    <property type="match status" value="1"/>
</dbReference>
<dbReference type="InterPro" id="IPR003651">
    <property type="entry name" value="Endonuclease3_FeS-loop_motif"/>
</dbReference>
<keyword evidence="10" id="KW-0238">DNA-binding</keyword>
<feature type="binding site" evidence="10">
    <location>
        <position position="200"/>
    </location>
    <ligand>
        <name>[4Fe-4S] cluster</name>
        <dbReference type="ChEBI" id="CHEBI:49883"/>
    </ligand>
</feature>
<dbReference type="Pfam" id="PF10576">
    <property type="entry name" value="EndIII_4Fe-2S"/>
    <property type="match status" value="1"/>
</dbReference>
<dbReference type="InterPro" id="IPR000445">
    <property type="entry name" value="HhH_motif"/>
</dbReference>
<evidence type="ECO:0000256" key="7">
    <source>
        <dbReference type="ARBA" id="ARBA00023014"/>
    </source>
</evidence>
<keyword evidence="4 10" id="KW-0227">DNA damage</keyword>
<evidence type="ECO:0000313" key="13">
    <source>
        <dbReference type="Proteomes" id="UP000325292"/>
    </source>
</evidence>
<feature type="binding site" evidence="10">
    <location>
        <position position="210"/>
    </location>
    <ligand>
        <name>[4Fe-4S] cluster</name>
        <dbReference type="ChEBI" id="CHEBI:49883"/>
    </ligand>
</feature>
<evidence type="ECO:0000256" key="6">
    <source>
        <dbReference type="ARBA" id="ARBA00023004"/>
    </source>
</evidence>
<evidence type="ECO:0000256" key="4">
    <source>
        <dbReference type="ARBA" id="ARBA00022763"/>
    </source>
</evidence>
<dbReference type="CDD" id="cd00056">
    <property type="entry name" value="ENDO3c"/>
    <property type="match status" value="1"/>
</dbReference>
<dbReference type="Gene3D" id="1.10.340.30">
    <property type="entry name" value="Hypothetical protein, domain 2"/>
    <property type="match status" value="1"/>
</dbReference>
<evidence type="ECO:0000256" key="9">
    <source>
        <dbReference type="ARBA" id="ARBA00023295"/>
    </source>
</evidence>
<proteinExistence type="inferred from homology"/>
<feature type="binding site" evidence="10">
    <location>
        <position position="216"/>
    </location>
    <ligand>
        <name>[4Fe-4S] cluster</name>
        <dbReference type="ChEBI" id="CHEBI:49883"/>
    </ligand>
</feature>
<evidence type="ECO:0000256" key="8">
    <source>
        <dbReference type="ARBA" id="ARBA00023204"/>
    </source>
</evidence>
<dbReference type="InterPro" id="IPR011257">
    <property type="entry name" value="DNA_glycosylase"/>
</dbReference>
<dbReference type="PANTHER" id="PTHR10359">
    <property type="entry name" value="A/G-SPECIFIC ADENINE GLYCOSYLASE/ENDONUCLEASE III"/>
    <property type="match status" value="1"/>
</dbReference>
<organism evidence="12 13">
    <name type="scientific">Sulfobacillus thermotolerans</name>
    <dbReference type="NCBI Taxonomy" id="338644"/>
    <lineage>
        <taxon>Bacteria</taxon>
        <taxon>Bacillati</taxon>
        <taxon>Bacillota</taxon>
        <taxon>Clostridia</taxon>
        <taxon>Eubacteriales</taxon>
        <taxon>Clostridiales Family XVII. Incertae Sedis</taxon>
        <taxon>Sulfobacillus</taxon>
    </lineage>
</organism>